<evidence type="ECO:0000313" key="3">
    <source>
        <dbReference type="Proteomes" id="UP001329313"/>
    </source>
</evidence>
<accession>A0AAU0MFZ8</accession>
<keyword evidence="3" id="KW-1185">Reference proteome</keyword>
<dbReference type="PANTHER" id="PTHR39339:SF1">
    <property type="entry name" value="CHAD DOMAIN-CONTAINING PROTEIN"/>
    <property type="match status" value="1"/>
</dbReference>
<name>A0AAU0MFZ8_9MICO</name>
<feature type="domain" description="CHAD" evidence="1">
    <location>
        <begin position="5"/>
        <end position="288"/>
    </location>
</feature>
<protein>
    <submittedName>
        <fullName evidence="2">CHAD domain-containing protein</fullName>
    </submittedName>
</protein>
<dbReference type="PANTHER" id="PTHR39339">
    <property type="entry name" value="SLR1444 PROTEIN"/>
    <property type="match status" value="1"/>
</dbReference>
<dbReference type="RefSeq" id="WP_330170294.1">
    <property type="nucleotide sequence ID" value="NZ_CP137080.1"/>
</dbReference>
<dbReference type="InterPro" id="IPR007899">
    <property type="entry name" value="CHAD_dom"/>
</dbReference>
<gene>
    <name evidence="2" type="ORF">RYJ27_10715</name>
</gene>
<evidence type="ECO:0000313" key="2">
    <source>
        <dbReference type="EMBL" id="WOQ69163.1"/>
    </source>
</evidence>
<dbReference type="InterPro" id="IPR038186">
    <property type="entry name" value="CHAD_dom_sf"/>
</dbReference>
<dbReference type="Gene3D" id="1.40.20.10">
    <property type="entry name" value="CHAD domain"/>
    <property type="match status" value="1"/>
</dbReference>
<dbReference type="EMBL" id="CP137080">
    <property type="protein sequence ID" value="WOQ69163.1"/>
    <property type="molecule type" value="Genomic_DNA"/>
</dbReference>
<organism evidence="2 3">
    <name type="scientific">Microbacterium limosum</name>
    <dbReference type="NCBI Taxonomy" id="3079935"/>
    <lineage>
        <taxon>Bacteria</taxon>
        <taxon>Bacillati</taxon>
        <taxon>Actinomycetota</taxon>
        <taxon>Actinomycetes</taxon>
        <taxon>Micrococcales</taxon>
        <taxon>Microbacteriaceae</taxon>
        <taxon>Microbacterium</taxon>
    </lineage>
</organism>
<dbReference type="KEGG" id="mliy:RYJ27_10715"/>
<proteinExistence type="predicted"/>
<dbReference type="PROSITE" id="PS51708">
    <property type="entry name" value="CHAD"/>
    <property type="match status" value="1"/>
</dbReference>
<reference evidence="2 3" key="1">
    <citation type="submission" date="2023-10" db="EMBL/GenBank/DDBJ databases">
        <title>Y20.</title>
        <authorList>
            <person name="Zhang G."/>
            <person name="Ding Y."/>
        </authorList>
    </citation>
    <scope>NUCLEOTIDE SEQUENCE [LARGE SCALE GENOMIC DNA]</scope>
    <source>
        <strain evidence="2 3">Y20</strain>
    </source>
</reference>
<dbReference type="Pfam" id="PF05235">
    <property type="entry name" value="CHAD"/>
    <property type="match status" value="1"/>
</dbReference>
<sequence length="293" mass="31567">MSVDAAPETGDVVRVILRAAADAVRDTRDAALADEDDGVHRHRTAVRRLRSVLAAFASPLDPAAAGRLRVLFAEWGGRLGVVRDAEVRASSAAAALDDAGIEDAGIRRRLVDDERSEYRRLHARLGELATGTRLAEADALLREVVETPALVGADDPASAVLRRILRHQTRRVRRAAQRLDGTLEGLHAVRKAARRLRYVAEAIASASEPADDLLTELAAAGEWVHDLLGDHRDLLLFADGVERERARAARAGEPVAPYDALADGARLEAAARLEALDGALERIRTAGKALRRG</sequence>
<dbReference type="AlphaFoldDB" id="A0AAU0MFZ8"/>
<dbReference type="SMART" id="SM00880">
    <property type="entry name" value="CHAD"/>
    <property type="match status" value="1"/>
</dbReference>
<evidence type="ECO:0000259" key="1">
    <source>
        <dbReference type="PROSITE" id="PS51708"/>
    </source>
</evidence>
<dbReference type="Proteomes" id="UP001329313">
    <property type="component" value="Chromosome"/>
</dbReference>